<dbReference type="Pfam" id="PF00625">
    <property type="entry name" value="Guanylate_kin"/>
    <property type="match status" value="1"/>
</dbReference>
<comment type="caution">
    <text evidence="8">The sequence shown here is derived from an EMBL/GenBank/DDBJ whole genome shotgun (WGS) entry which is preliminary data.</text>
</comment>
<dbReference type="InterPro" id="IPR020590">
    <property type="entry name" value="Guanylate_kinase_CS"/>
</dbReference>
<protein>
    <recommendedName>
        <fullName evidence="2">guanylate kinase</fullName>
        <ecNumber evidence="2">2.7.4.8</ecNumber>
    </recommendedName>
</protein>
<dbReference type="NCBIfam" id="TIGR03263">
    <property type="entry name" value="guanyl_kin"/>
    <property type="match status" value="1"/>
</dbReference>
<name>A0A9W8PU81_9HYPO</name>
<dbReference type="PANTHER" id="PTHR23117:SF13">
    <property type="entry name" value="GUANYLATE KINASE"/>
    <property type="match status" value="1"/>
</dbReference>
<dbReference type="SUPFAM" id="SSF52540">
    <property type="entry name" value="P-loop containing nucleoside triphosphate hydrolases"/>
    <property type="match status" value="1"/>
</dbReference>
<evidence type="ECO:0000256" key="3">
    <source>
        <dbReference type="ARBA" id="ARBA00022679"/>
    </source>
</evidence>
<dbReference type="InterPro" id="IPR027417">
    <property type="entry name" value="P-loop_NTPase"/>
</dbReference>
<dbReference type="EC" id="2.7.4.8" evidence="2"/>
<proteinExistence type="inferred from homology"/>
<dbReference type="AlphaFoldDB" id="A0A9W8PU81"/>
<evidence type="ECO:0000256" key="4">
    <source>
        <dbReference type="ARBA" id="ARBA00022741"/>
    </source>
</evidence>
<dbReference type="FunFam" id="3.30.63.10:FF:000002">
    <property type="entry name" value="Guanylate kinase 1"/>
    <property type="match status" value="1"/>
</dbReference>
<dbReference type="InterPro" id="IPR008144">
    <property type="entry name" value="Guanylate_kin-like_dom"/>
</dbReference>
<evidence type="ECO:0000256" key="2">
    <source>
        <dbReference type="ARBA" id="ARBA00012961"/>
    </source>
</evidence>
<reference evidence="8" key="1">
    <citation type="submission" date="2022-10" db="EMBL/GenBank/DDBJ databases">
        <title>Fusarium specimens isolated from Avocado Roots.</title>
        <authorList>
            <person name="Stajich J."/>
            <person name="Roper C."/>
            <person name="Heimlech-Rivalta G."/>
        </authorList>
    </citation>
    <scope>NUCLEOTIDE SEQUENCE</scope>
    <source>
        <strain evidence="8">CF00143</strain>
    </source>
</reference>
<dbReference type="OrthoDB" id="6334211at2759"/>
<dbReference type="Proteomes" id="UP001152130">
    <property type="component" value="Unassembled WGS sequence"/>
</dbReference>
<keyword evidence="5" id="KW-0418">Kinase</keyword>
<evidence type="ECO:0000256" key="6">
    <source>
        <dbReference type="ARBA" id="ARBA00022840"/>
    </source>
</evidence>
<dbReference type="PROSITE" id="PS50052">
    <property type="entry name" value="GUANYLATE_KINASE_2"/>
    <property type="match status" value="1"/>
</dbReference>
<accession>A0A9W8PU81</accession>
<dbReference type="Gene3D" id="3.40.50.300">
    <property type="entry name" value="P-loop containing nucleotide triphosphate hydrolases"/>
    <property type="match status" value="1"/>
</dbReference>
<organism evidence="8 9">
    <name type="scientific">Fusarium irregulare</name>
    <dbReference type="NCBI Taxonomy" id="2494466"/>
    <lineage>
        <taxon>Eukaryota</taxon>
        <taxon>Fungi</taxon>
        <taxon>Dikarya</taxon>
        <taxon>Ascomycota</taxon>
        <taxon>Pezizomycotina</taxon>
        <taxon>Sordariomycetes</taxon>
        <taxon>Hypocreomycetidae</taxon>
        <taxon>Hypocreales</taxon>
        <taxon>Nectriaceae</taxon>
        <taxon>Fusarium</taxon>
        <taxon>Fusarium incarnatum-equiseti species complex</taxon>
    </lineage>
</organism>
<dbReference type="CDD" id="cd00071">
    <property type="entry name" value="GMPK"/>
    <property type="match status" value="1"/>
</dbReference>
<keyword evidence="3" id="KW-0808">Transferase</keyword>
<dbReference type="GO" id="GO:0005829">
    <property type="term" value="C:cytosol"/>
    <property type="evidence" value="ECO:0007669"/>
    <property type="project" value="TreeGrafter"/>
</dbReference>
<sequence length="227" mass="24924">MLTDKTPSQARGSYNRSHHTFLSSPNISSAALSPDLRPIIISGPSGVGKGTLMQMLIDSNPGQFSATVSHTTRKPRPGEKEGIAYYFVSPVVFSEMITKGCFIEHTLFSGNHYGTSKDTVARQKLQGSTALLDIDVEGVKTIVESGSLDARRVFIQPPSLNTLEERLRGRETETEESIQRRLARAKHELQYAETCGVYDILITNDDLGKAYEELEAFALTATDKLAT</sequence>
<feature type="domain" description="Guanylate kinase-like" evidence="7">
    <location>
        <begin position="36"/>
        <end position="219"/>
    </location>
</feature>
<evidence type="ECO:0000259" key="7">
    <source>
        <dbReference type="PROSITE" id="PS50052"/>
    </source>
</evidence>
<keyword evidence="9" id="KW-1185">Reference proteome</keyword>
<dbReference type="EMBL" id="JAPDHF010000006">
    <property type="protein sequence ID" value="KAJ4016806.1"/>
    <property type="molecule type" value="Genomic_DNA"/>
</dbReference>
<evidence type="ECO:0000313" key="9">
    <source>
        <dbReference type="Proteomes" id="UP001152130"/>
    </source>
</evidence>
<dbReference type="Gene3D" id="3.30.63.10">
    <property type="entry name" value="Guanylate Kinase phosphate binding domain"/>
    <property type="match status" value="1"/>
</dbReference>
<comment type="similarity">
    <text evidence="1">Belongs to the guanylate kinase family.</text>
</comment>
<evidence type="ECO:0000256" key="1">
    <source>
        <dbReference type="ARBA" id="ARBA00005790"/>
    </source>
</evidence>
<dbReference type="PANTHER" id="PTHR23117">
    <property type="entry name" value="GUANYLATE KINASE-RELATED"/>
    <property type="match status" value="1"/>
</dbReference>
<dbReference type="PROSITE" id="PS00856">
    <property type="entry name" value="GUANYLATE_KINASE_1"/>
    <property type="match status" value="1"/>
</dbReference>
<dbReference type="GO" id="GO:0004385">
    <property type="term" value="F:GMP kinase activity"/>
    <property type="evidence" value="ECO:0007669"/>
    <property type="project" value="UniProtKB-EC"/>
</dbReference>
<keyword evidence="4" id="KW-0547">Nucleotide-binding</keyword>
<dbReference type="SMART" id="SM00072">
    <property type="entry name" value="GuKc"/>
    <property type="match status" value="1"/>
</dbReference>
<gene>
    <name evidence="8" type="ORF">NW766_005006</name>
</gene>
<keyword evidence="6" id="KW-0067">ATP-binding</keyword>
<dbReference type="InterPro" id="IPR017665">
    <property type="entry name" value="Guanylate_kinase"/>
</dbReference>
<dbReference type="InterPro" id="IPR008145">
    <property type="entry name" value="GK/Ca_channel_bsu"/>
</dbReference>
<evidence type="ECO:0000256" key="5">
    <source>
        <dbReference type="ARBA" id="ARBA00022777"/>
    </source>
</evidence>
<evidence type="ECO:0000313" key="8">
    <source>
        <dbReference type="EMBL" id="KAJ4016806.1"/>
    </source>
</evidence>
<dbReference type="GO" id="GO:0005524">
    <property type="term" value="F:ATP binding"/>
    <property type="evidence" value="ECO:0007669"/>
    <property type="project" value="UniProtKB-KW"/>
</dbReference>